<organism evidence="1 3">
    <name type="scientific">Aquipseudomonas alcaligenes</name>
    <name type="common">Pseudomonas alcaligenes</name>
    <dbReference type="NCBI Taxonomy" id="43263"/>
    <lineage>
        <taxon>Bacteria</taxon>
        <taxon>Pseudomonadati</taxon>
        <taxon>Pseudomonadota</taxon>
        <taxon>Gammaproteobacteria</taxon>
        <taxon>Pseudomonadales</taxon>
        <taxon>Pseudomonadaceae</taxon>
        <taxon>Aquipseudomonas</taxon>
    </lineage>
</organism>
<gene>
    <name evidence="1" type="ORF">KAM435_39800</name>
    <name evidence="2" type="ORF">KAM436_39910</name>
</gene>
<accession>A0AA37CIA7</accession>
<dbReference type="EMBL" id="BPMS01000030">
    <property type="protein sequence ID" value="GIZ90653.1"/>
    <property type="molecule type" value="Genomic_DNA"/>
</dbReference>
<evidence type="ECO:0000313" key="3">
    <source>
        <dbReference type="Proteomes" id="UP000887212"/>
    </source>
</evidence>
<dbReference type="AlphaFoldDB" id="A0AA37CIA7"/>
<dbReference type="EMBL" id="BPMT01000028">
    <property type="protein sequence ID" value="GIZ95023.1"/>
    <property type="molecule type" value="Genomic_DNA"/>
</dbReference>
<evidence type="ECO:0000313" key="2">
    <source>
        <dbReference type="EMBL" id="GIZ95023.1"/>
    </source>
</evidence>
<dbReference type="Proteomes" id="UP000887228">
    <property type="component" value="Unassembled WGS sequence"/>
</dbReference>
<dbReference type="Proteomes" id="UP000887212">
    <property type="component" value="Unassembled WGS sequence"/>
</dbReference>
<protein>
    <recommendedName>
        <fullName evidence="5">Restriction endonuclease</fullName>
    </recommendedName>
</protein>
<evidence type="ECO:0000313" key="4">
    <source>
        <dbReference type="Proteomes" id="UP000887228"/>
    </source>
</evidence>
<proteinExistence type="predicted"/>
<name>A0AA37CIA7_AQUAC</name>
<reference evidence="1 4" key="1">
    <citation type="submission" date="2021-07" db="EMBL/GenBank/DDBJ databases">
        <title>Whole genome sequencing of carbapenem-resistant Pseudomonas spp. isolated in Japan.</title>
        <authorList>
            <person name="Suzuki M."/>
            <person name="Maehana S."/>
            <person name="Kitasato H."/>
        </authorList>
    </citation>
    <scope>NUCLEOTIDE SEQUENCE</scope>
    <source>
        <strain evidence="1">KAM435</strain>
        <strain evidence="2 4">KAM436</strain>
    </source>
</reference>
<comment type="caution">
    <text evidence="1">The sequence shown here is derived from an EMBL/GenBank/DDBJ whole genome shotgun (WGS) entry which is preliminary data.</text>
</comment>
<evidence type="ECO:0000313" key="1">
    <source>
        <dbReference type="EMBL" id="GIZ90653.1"/>
    </source>
</evidence>
<dbReference type="RefSeq" id="WP_220805279.1">
    <property type="nucleotide sequence ID" value="NZ_BPMN01000028.1"/>
</dbReference>
<sequence>MIETLINRTIKNYINLLEKYYPAHASTGFMETNQVFQFCKSIYSEIPNSFCWLEPPLKRNGKSSEHIDAVAFLPDQETAIFIEAKRIDKLAKKKSEIIEDTFRILNLENRKHITKNANFKPKKHIILILADVWLESSGKKEIPYWWTSNENPTGMRNTKSNPKNKTNTFINQMALGGIAWKEENQYIHRFDAKDLKDDCLENYCLLFGYHEVDVT</sequence>
<evidence type="ECO:0008006" key="5">
    <source>
        <dbReference type="Google" id="ProtNLM"/>
    </source>
</evidence>